<sequence length="180" mass="19733">MDRKNFIKTSGIGLSLVLIPGMVQCQNSNTEELTNSVEPKIIKDSEGNVLNVIGDIQTHKLLGSDTGNQIVEWVDNVEPGVGIPPHVHTLEDEIFRVVKGQIEIMVDGNVTILNEGDVAFAPKNIPHSWKVVGTEKAKMITSAFPAGIEHMFQELAKLPEGPPDFEKVTEICAEHGIRFI</sequence>
<dbReference type="PANTHER" id="PTHR36440">
    <property type="entry name" value="PUTATIVE (AFU_ORTHOLOGUE AFUA_8G07350)-RELATED"/>
    <property type="match status" value="1"/>
</dbReference>
<accession>A0ABR7VIY4</accession>
<dbReference type="EMBL" id="JABTCG010000005">
    <property type="protein sequence ID" value="MBD0852014.1"/>
    <property type="molecule type" value="Genomic_DNA"/>
</dbReference>
<evidence type="ECO:0000313" key="2">
    <source>
        <dbReference type="EMBL" id="MBD0852014.1"/>
    </source>
</evidence>
<proteinExistence type="predicted"/>
<comment type="caution">
    <text evidence="2">The sequence shown here is derived from an EMBL/GenBank/DDBJ whole genome shotgun (WGS) entry which is preliminary data.</text>
</comment>
<evidence type="ECO:0000259" key="1">
    <source>
        <dbReference type="Pfam" id="PF07883"/>
    </source>
</evidence>
<dbReference type="InterPro" id="IPR013096">
    <property type="entry name" value="Cupin_2"/>
</dbReference>
<dbReference type="InterPro" id="IPR011051">
    <property type="entry name" value="RmlC_Cupin_sf"/>
</dbReference>
<dbReference type="Proteomes" id="UP000598350">
    <property type="component" value="Unassembled WGS sequence"/>
</dbReference>
<gene>
    <name evidence="2" type="ORF">HPE63_15135</name>
</gene>
<dbReference type="InterPro" id="IPR053146">
    <property type="entry name" value="QDO-like"/>
</dbReference>
<keyword evidence="3" id="KW-1185">Reference proteome</keyword>
<feature type="domain" description="Cupin type-2" evidence="1">
    <location>
        <begin position="76"/>
        <end position="141"/>
    </location>
</feature>
<protein>
    <submittedName>
        <fullName evidence="2">Cupin domain-containing protein</fullName>
    </submittedName>
</protein>
<dbReference type="SUPFAM" id="SSF51182">
    <property type="entry name" value="RmlC-like cupins"/>
    <property type="match status" value="1"/>
</dbReference>
<dbReference type="RefSeq" id="WP_188315125.1">
    <property type="nucleotide sequence ID" value="NZ_JABTCG010000005.1"/>
</dbReference>
<name>A0ABR7VIY4_9FLAO</name>
<reference evidence="2 3" key="1">
    <citation type="submission" date="2020-05" db="EMBL/GenBank/DDBJ databases">
        <title>The draft genome sequence of Maribacter arenosus CAU 1321.</title>
        <authorList>
            <person name="Mu L."/>
        </authorList>
    </citation>
    <scope>NUCLEOTIDE SEQUENCE [LARGE SCALE GENOMIC DNA]</scope>
    <source>
        <strain evidence="2 3">CAU 1321</strain>
    </source>
</reference>
<dbReference type="Gene3D" id="2.60.120.10">
    <property type="entry name" value="Jelly Rolls"/>
    <property type="match status" value="1"/>
</dbReference>
<dbReference type="InterPro" id="IPR014710">
    <property type="entry name" value="RmlC-like_jellyroll"/>
</dbReference>
<organism evidence="2 3">
    <name type="scientific">Maribacter arenosus</name>
    <dbReference type="NCBI Taxonomy" id="1854708"/>
    <lineage>
        <taxon>Bacteria</taxon>
        <taxon>Pseudomonadati</taxon>
        <taxon>Bacteroidota</taxon>
        <taxon>Flavobacteriia</taxon>
        <taxon>Flavobacteriales</taxon>
        <taxon>Flavobacteriaceae</taxon>
        <taxon>Maribacter</taxon>
    </lineage>
</organism>
<dbReference type="Pfam" id="PF07883">
    <property type="entry name" value="Cupin_2"/>
    <property type="match status" value="1"/>
</dbReference>
<dbReference type="PANTHER" id="PTHR36440:SF1">
    <property type="entry name" value="PUTATIVE (AFU_ORTHOLOGUE AFUA_8G07350)-RELATED"/>
    <property type="match status" value="1"/>
</dbReference>
<evidence type="ECO:0000313" key="3">
    <source>
        <dbReference type="Proteomes" id="UP000598350"/>
    </source>
</evidence>